<name>A0A8D9FQ37_9VIRU</name>
<protein>
    <submittedName>
        <fullName evidence="1">Putative metal binding protein</fullName>
    </submittedName>
</protein>
<reference evidence="1" key="1">
    <citation type="submission" date="2021-06" db="EMBL/GenBank/DDBJ databases">
        <authorList>
            <person name="Gannon L."/>
            <person name="Redgwell R T."/>
            <person name="Michniewski S."/>
            <person name="Harrison D C."/>
            <person name="Millard A."/>
        </authorList>
    </citation>
    <scope>NUCLEOTIDE SEQUENCE</scope>
</reference>
<organism evidence="1">
    <name type="scientific">uncultured marine phage</name>
    <dbReference type="NCBI Taxonomy" id="707152"/>
    <lineage>
        <taxon>Viruses</taxon>
        <taxon>environmental samples</taxon>
    </lineage>
</organism>
<accession>A0A8D9FQ37</accession>
<dbReference type="EMBL" id="OU342829">
    <property type="protein sequence ID" value="CAG7580172.1"/>
    <property type="molecule type" value="Genomic_DNA"/>
</dbReference>
<evidence type="ECO:0000313" key="1">
    <source>
        <dbReference type="EMBL" id="CAG7580172.1"/>
    </source>
</evidence>
<sequence>MKYLKEYSEWDNEESEDDYHCPDCGDTGTVITSDISEEVCPNCGHEGLEPGN</sequence>
<proteinExistence type="predicted"/>
<gene>
    <name evidence="1" type="ORF">SLAVMIC_00283</name>
</gene>